<evidence type="ECO:0000256" key="2">
    <source>
        <dbReference type="SAM" id="SignalP"/>
    </source>
</evidence>
<feature type="region of interest" description="Disordered" evidence="1">
    <location>
        <begin position="145"/>
        <end position="167"/>
    </location>
</feature>
<reference evidence="3" key="1">
    <citation type="journal article" date="2023" name="Mol. Biol. Evol.">
        <title>Third-Generation Sequencing Reveals the Adaptive Role of the Epigenome in Three Deep-Sea Polychaetes.</title>
        <authorList>
            <person name="Perez M."/>
            <person name="Aroh O."/>
            <person name="Sun Y."/>
            <person name="Lan Y."/>
            <person name="Juniper S.K."/>
            <person name="Young C.R."/>
            <person name="Angers B."/>
            <person name="Qian P.Y."/>
        </authorList>
    </citation>
    <scope>NUCLEOTIDE SEQUENCE</scope>
    <source>
        <strain evidence="3">R07B-5</strain>
    </source>
</reference>
<feature type="compositionally biased region" description="Basic and acidic residues" evidence="1">
    <location>
        <begin position="155"/>
        <end position="167"/>
    </location>
</feature>
<evidence type="ECO:0000256" key="1">
    <source>
        <dbReference type="SAM" id="MobiDB-lite"/>
    </source>
</evidence>
<sequence>MAKCVIALLVLVAVYAAEGFGRYDGCFNGYNYDCCRHRRPNFYYPSLSKPLPYYYRCAGRRVVYGRCPSHQCVTVSGSCENLTVRGTAAGSRPFATDVIATCTASGDVPFATGDATATGTSSTIVTAVVSTVATTAVATDKQTYMSDVHPSLSPNEDKRNKRTRQDRCFSEQMTTLSLVNGMTV</sequence>
<name>A0AAD9K5H6_RIDPI</name>
<organism evidence="3 4">
    <name type="scientific">Ridgeia piscesae</name>
    <name type="common">Tubeworm</name>
    <dbReference type="NCBI Taxonomy" id="27915"/>
    <lineage>
        <taxon>Eukaryota</taxon>
        <taxon>Metazoa</taxon>
        <taxon>Spiralia</taxon>
        <taxon>Lophotrochozoa</taxon>
        <taxon>Annelida</taxon>
        <taxon>Polychaeta</taxon>
        <taxon>Sedentaria</taxon>
        <taxon>Canalipalpata</taxon>
        <taxon>Sabellida</taxon>
        <taxon>Siboglinidae</taxon>
        <taxon>Ridgeia</taxon>
    </lineage>
</organism>
<keyword evidence="2" id="KW-0732">Signal</keyword>
<protein>
    <submittedName>
        <fullName evidence="3">Uncharacterized protein</fullName>
    </submittedName>
</protein>
<evidence type="ECO:0000313" key="3">
    <source>
        <dbReference type="EMBL" id="KAK2164385.1"/>
    </source>
</evidence>
<evidence type="ECO:0000313" key="4">
    <source>
        <dbReference type="Proteomes" id="UP001209878"/>
    </source>
</evidence>
<accession>A0AAD9K5H6</accession>
<keyword evidence="4" id="KW-1185">Reference proteome</keyword>
<gene>
    <name evidence="3" type="ORF">NP493_1416g00012</name>
</gene>
<proteinExistence type="predicted"/>
<comment type="caution">
    <text evidence="3">The sequence shown here is derived from an EMBL/GenBank/DDBJ whole genome shotgun (WGS) entry which is preliminary data.</text>
</comment>
<dbReference type="AlphaFoldDB" id="A0AAD9K5H6"/>
<dbReference type="Proteomes" id="UP001209878">
    <property type="component" value="Unassembled WGS sequence"/>
</dbReference>
<feature type="signal peptide" evidence="2">
    <location>
        <begin position="1"/>
        <end position="16"/>
    </location>
</feature>
<dbReference type="EMBL" id="JAODUO010001416">
    <property type="protein sequence ID" value="KAK2164385.1"/>
    <property type="molecule type" value="Genomic_DNA"/>
</dbReference>
<feature type="chain" id="PRO_5042043770" evidence="2">
    <location>
        <begin position="17"/>
        <end position="184"/>
    </location>
</feature>